<feature type="transmembrane region" description="Helical" evidence="1">
    <location>
        <begin position="379"/>
        <end position="398"/>
    </location>
</feature>
<evidence type="ECO:0000256" key="1">
    <source>
        <dbReference type="SAM" id="Phobius"/>
    </source>
</evidence>
<feature type="transmembrane region" description="Helical" evidence="1">
    <location>
        <begin position="215"/>
        <end position="234"/>
    </location>
</feature>
<feature type="transmembrane region" description="Helical" evidence="1">
    <location>
        <begin position="241"/>
        <end position="260"/>
    </location>
</feature>
<evidence type="ECO:0000313" key="2">
    <source>
        <dbReference type="EMBL" id="GBF08481.1"/>
    </source>
</evidence>
<keyword evidence="1" id="KW-0472">Membrane</keyword>
<feature type="transmembrane region" description="Helical" evidence="1">
    <location>
        <begin position="69"/>
        <end position="93"/>
    </location>
</feature>
<gene>
    <name evidence="2" type="ORF">apy_02060</name>
</gene>
<name>A0A401H7U7_AERPX</name>
<keyword evidence="1" id="KW-0812">Transmembrane</keyword>
<reference evidence="2 3" key="1">
    <citation type="submission" date="2017-02" db="EMBL/GenBank/DDBJ databases">
        <title>isolation and characterization of a novel temperate virus Aeropyrum globular virus 1 infecting hyperthermophilic archaeon Aeropyrum.</title>
        <authorList>
            <person name="Yumiya M."/>
            <person name="Yoshida T."/>
            <person name="Sako Y."/>
        </authorList>
    </citation>
    <scope>NUCLEOTIDE SEQUENCE [LARGE SCALE GENOMIC DNA]</scope>
    <source>
        <strain evidence="2 3">YK1-12-2013</strain>
    </source>
</reference>
<feature type="transmembrane region" description="Helical" evidence="1">
    <location>
        <begin position="325"/>
        <end position="344"/>
    </location>
</feature>
<feature type="transmembrane region" description="Helical" evidence="1">
    <location>
        <begin position="127"/>
        <end position="144"/>
    </location>
</feature>
<comment type="caution">
    <text evidence="2">The sequence shown here is derived from an EMBL/GenBank/DDBJ whole genome shotgun (WGS) entry which is preliminary data.</text>
</comment>
<sequence length="684" mass="70505">MPFTASIIIGVLGGIGLLVRVSPSLEVVTSPGTGDGWRFVAAARGLGEFSNAALPMLASMLEAAVDTRLLASLLPPLVWLAGVIPVAYVGYVAAGRSPVGAVLASVLYTLSPTIYAVTVAGRLYDGTLAMLGLALAFTAIALAVQGRAAAAGLAALAAGLIWPANGYSAAAAATLFMATAAARDVRILRGVAAAAGGILLGGLLAGSLWEYGLTFDLTMLLLAALVAVAAAMGLARPPLGFWASTAAVTLSIFALLAGVADAPPEVEASLNLAPPTADIILNATAGPASLESLLRESALWATLAAAGLLYAAYRFYSSAYLGSEELLAASLLAALAAAAIYSLFNGEMAPQVLVALAPLSAYSVNGLKRLGLTGEDEMGRVIIISLVIALILSTAYLGQSVYAAFQGYEPTSLSIAPDAASPWPAVIEYLNSTGGATVIANPVYKPLIESMAGVRFVDDGFDVARVLAGTEGGANYVLRDVLSLKPGDAYVVVFEGFLGVYDVNNGLLALYPRPVAQSFQEAGIFFIVNGVYDLNSLFNILKAGEMVDESVDSPFQTPWASRIASPGLRVEMFPGLTGEPAENVERVQKTLLVKLLADAVYSLGGEETVFGGGCGFIAGTPSPLLAVFTPTPIGGGQLQPVFTAERPYSFTPLVISMVCPQILSETAERIEFYAEIAAVYVWTG</sequence>
<organism evidence="2 3">
    <name type="scientific">Aeropyrum pernix</name>
    <dbReference type="NCBI Taxonomy" id="56636"/>
    <lineage>
        <taxon>Archaea</taxon>
        <taxon>Thermoproteota</taxon>
        <taxon>Thermoprotei</taxon>
        <taxon>Desulfurococcales</taxon>
        <taxon>Desulfurococcaceae</taxon>
        <taxon>Aeropyrum</taxon>
    </lineage>
</organism>
<feature type="transmembrane region" description="Helical" evidence="1">
    <location>
        <begin position="99"/>
        <end position="120"/>
    </location>
</feature>
<proteinExistence type="predicted"/>
<dbReference type="AlphaFoldDB" id="A0A401H7U7"/>
<dbReference type="EMBL" id="BDMD01000007">
    <property type="protein sequence ID" value="GBF08481.1"/>
    <property type="molecule type" value="Genomic_DNA"/>
</dbReference>
<protein>
    <submittedName>
        <fullName evidence="2">Uncharacterized protein</fullName>
    </submittedName>
</protein>
<feature type="transmembrane region" description="Helical" evidence="1">
    <location>
        <begin position="297"/>
        <end position="313"/>
    </location>
</feature>
<dbReference type="Proteomes" id="UP000291213">
    <property type="component" value="Unassembled WGS sequence"/>
</dbReference>
<accession>A0A401H7U7</accession>
<keyword evidence="1" id="KW-1133">Transmembrane helix</keyword>
<evidence type="ECO:0000313" key="3">
    <source>
        <dbReference type="Proteomes" id="UP000291213"/>
    </source>
</evidence>
<feature type="transmembrane region" description="Helical" evidence="1">
    <location>
        <begin position="150"/>
        <end position="178"/>
    </location>
</feature>
<feature type="transmembrane region" description="Helical" evidence="1">
    <location>
        <begin position="190"/>
        <end position="209"/>
    </location>
</feature>